<gene>
    <name evidence="8" type="ORF">CLUMA_CG003054</name>
</gene>
<evidence type="ECO:0000259" key="7">
    <source>
        <dbReference type="Pfam" id="PF12832"/>
    </source>
</evidence>
<evidence type="ECO:0000313" key="8">
    <source>
        <dbReference type="EMBL" id="CRK89295.1"/>
    </source>
</evidence>
<feature type="transmembrane region" description="Helical" evidence="6">
    <location>
        <begin position="398"/>
        <end position="419"/>
    </location>
</feature>
<dbReference type="AlphaFoldDB" id="A0A1J1HML5"/>
<dbReference type="Gene3D" id="1.20.1250.20">
    <property type="entry name" value="MFS general substrate transporter like domains"/>
    <property type="match status" value="3"/>
</dbReference>
<dbReference type="InterPro" id="IPR024989">
    <property type="entry name" value="MFS_assoc_dom"/>
</dbReference>
<dbReference type="InterPro" id="IPR036259">
    <property type="entry name" value="MFS_trans_sf"/>
</dbReference>
<feature type="domain" description="Major facilitator superfamily associated" evidence="7">
    <location>
        <begin position="32"/>
        <end position="630"/>
    </location>
</feature>
<dbReference type="STRING" id="568069.A0A1J1HML5"/>
<dbReference type="Proteomes" id="UP000183832">
    <property type="component" value="Unassembled WGS sequence"/>
</dbReference>
<evidence type="ECO:0000256" key="1">
    <source>
        <dbReference type="ARBA" id="ARBA00004141"/>
    </source>
</evidence>
<dbReference type="SUPFAM" id="SSF103473">
    <property type="entry name" value="MFS general substrate transporter"/>
    <property type="match status" value="1"/>
</dbReference>
<dbReference type="PANTHER" id="PTHR16172:SF41">
    <property type="entry name" value="MAJOR FACILITATOR SUPERFAMILY DOMAIN-CONTAINING PROTEIN 6-LIKE"/>
    <property type="match status" value="1"/>
</dbReference>
<comment type="similarity">
    <text evidence="2">Belongs to the major facilitator superfamily. MFSD6 family.</text>
</comment>
<dbReference type="EMBL" id="CVRI01000011">
    <property type="protein sequence ID" value="CRK89295.1"/>
    <property type="molecule type" value="Genomic_DNA"/>
</dbReference>
<dbReference type="Pfam" id="PF12832">
    <property type="entry name" value="MFS_1_like"/>
    <property type="match status" value="1"/>
</dbReference>
<feature type="transmembrane region" description="Helical" evidence="6">
    <location>
        <begin position="593"/>
        <end position="618"/>
    </location>
</feature>
<dbReference type="PANTHER" id="PTHR16172">
    <property type="entry name" value="MAJOR FACILITATOR SUPERFAMILY DOMAIN-CONTAINING PROTEIN 6-LIKE"/>
    <property type="match status" value="1"/>
</dbReference>
<feature type="transmembrane region" description="Helical" evidence="6">
    <location>
        <begin position="357"/>
        <end position="378"/>
    </location>
</feature>
<feature type="transmembrane region" description="Helical" evidence="6">
    <location>
        <begin position="431"/>
        <end position="450"/>
    </location>
</feature>
<keyword evidence="3 6" id="KW-0812">Transmembrane</keyword>
<feature type="transmembrane region" description="Helical" evidence="6">
    <location>
        <begin position="531"/>
        <end position="555"/>
    </location>
</feature>
<feature type="transmembrane region" description="Helical" evidence="6">
    <location>
        <begin position="630"/>
        <end position="650"/>
    </location>
</feature>
<keyword evidence="4 6" id="KW-1133">Transmembrane helix</keyword>
<feature type="transmembrane region" description="Helical" evidence="6">
    <location>
        <begin position="470"/>
        <end position="497"/>
    </location>
</feature>
<keyword evidence="5 6" id="KW-0472">Membrane</keyword>
<proteinExistence type="inferred from homology"/>
<feature type="transmembrane region" description="Helical" evidence="6">
    <location>
        <begin position="36"/>
        <end position="54"/>
    </location>
</feature>
<dbReference type="CDD" id="cd17335">
    <property type="entry name" value="MFS_MFSD6"/>
    <property type="match status" value="1"/>
</dbReference>
<evidence type="ECO:0000256" key="5">
    <source>
        <dbReference type="ARBA" id="ARBA00023136"/>
    </source>
</evidence>
<dbReference type="InterPro" id="IPR051717">
    <property type="entry name" value="MFS_MFSD6"/>
</dbReference>
<evidence type="ECO:0000256" key="3">
    <source>
        <dbReference type="ARBA" id="ARBA00022692"/>
    </source>
</evidence>
<organism evidence="8 9">
    <name type="scientific">Clunio marinus</name>
    <dbReference type="NCBI Taxonomy" id="568069"/>
    <lineage>
        <taxon>Eukaryota</taxon>
        <taxon>Metazoa</taxon>
        <taxon>Ecdysozoa</taxon>
        <taxon>Arthropoda</taxon>
        <taxon>Hexapoda</taxon>
        <taxon>Insecta</taxon>
        <taxon>Pterygota</taxon>
        <taxon>Neoptera</taxon>
        <taxon>Endopterygota</taxon>
        <taxon>Diptera</taxon>
        <taxon>Nematocera</taxon>
        <taxon>Chironomoidea</taxon>
        <taxon>Chironomidae</taxon>
        <taxon>Clunio</taxon>
    </lineage>
</organism>
<comment type="subcellular location">
    <subcellularLocation>
        <location evidence="1">Membrane</location>
        <topology evidence="1">Multi-pass membrane protein</topology>
    </subcellularLocation>
</comment>
<name>A0A1J1HML5_9DIPT</name>
<feature type="transmembrane region" description="Helical" evidence="6">
    <location>
        <begin position="504"/>
        <end position="525"/>
    </location>
</feature>
<evidence type="ECO:0000256" key="6">
    <source>
        <dbReference type="SAM" id="Phobius"/>
    </source>
</evidence>
<accession>A0A1J1HML5</accession>
<dbReference type="OrthoDB" id="10056177at2759"/>
<evidence type="ECO:0000256" key="4">
    <source>
        <dbReference type="ARBA" id="ARBA00022989"/>
    </source>
</evidence>
<keyword evidence="9" id="KW-1185">Reference proteome</keyword>
<evidence type="ECO:0000256" key="2">
    <source>
        <dbReference type="ARBA" id="ARBA00005241"/>
    </source>
</evidence>
<feature type="transmembrane region" description="Helical" evidence="6">
    <location>
        <begin position="66"/>
        <end position="88"/>
    </location>
</feature>
<dbReference type="GO" id="GO:0016020">
    <property type="term" value="C:membrane"/>
    <property type="evidence" value="ECO:0007669"/>
    <property type="project" value="UniProtKB-SubCell"/>
</dbReference>
<reference evidence="8 9" key="1">
    <citation type="submission" date="2015-04" db="EMBL/GenBank/DDBJ databases">
        <authorList>
            <person name="Syromyatnikov M.Y."/>
            <person name="Popov V.N."/>
        </authorList>
    </citation>
    <scope>NUCLEOTIDE SEQUENCE [LARGE SCALE GENOMIC DNA]</scope>
</reference>
<protein>
    <submittedName>
        <fullName evidence="8">CLUMA_CG003054, isoform A</fullName>
    </submittedName>
</protein>
<sequence>MKTANHDVQTVNDEKSFWTKFCVNNGINPNLVTLKISLFVMHGALSSLLPYLTIHMQSIGLSVEEIAVIYLALPFTTFLAPPITGFLVDKFGKFKPVVILTLLLNALFHHALLFIPQQEIPGVMPSAYVMRHPVSENVEIWWSPCPSRTCPNSEEIDVVVDSCIDHCLLLEQNPKIEIPKSVRINNANDLNNLNFKISKKKFNYTKDFTTLTTSIETTTQKTSKRPQHFNYSFDQSDEESWVAGSGESVIFLLDMHPDLGEPREQLGMEVDEDVDDVVTGFIERFDEKLLWEKGVNVTELEENDLRCGGIVLRHNITISEERLRQLAEDCMVQKCEFIRGGPEICPPDYKESDKKNFWIYFLLRFLATMMLSGGVTMMDPIALTMIEKYGGDFGRERLFSMFGMAIFSPITGILIDYFSSGLGYTDYSSAFYIYDLLLIVSSITVFVMPIGDKLPADNVFRDLWNLLKMPHVMCFILFLFLLGNFWGFIESFLFLYLKELGAPNILLGITITVGTVSSIPFLYTAEKITKIFGHVNLIVISFCAHACRLVGYSFIENAWWCFPFEAMEALSCHLMWVAAATYCSVLAPKNLLATLLGVLGMAHFSLGRGSGSFLGGFLIADFGTREAFRYMGLIAATGGVAYKLIHILWLKKYDSVPDNEDDVENEEGEKLAPEPRFKDAWTSMSQDGLSTMMKYNPTVSLTSLSRSKVDLNSLIRRRSSCTVVTKTGSASKVDLLKSTMEINQAKILTSNETMKSLESHSLNLIHSGSAPKLLILTEKQETSSTEKNEK</sequence>
<evidence type="ECO:0000313" key="9">
    <source>
        <dbReference type="Proteomes" id="UP000183832"/>
    </source>
</evidence>